<evidence type="ECO:0000313" key="2">
    <source>
        <dbReference type="EMBL" id="MBV4490945.1"/>
    </source>
</evidence>
<accession>A0ABS6Q9U6</accession>
<proteinExistence type="predicted"/>
<keyword evidence="1" id="KW-1133">Transmembrane helix</keyword>
<name>A0ABS6Q9U6_9PSED</name>
<dbReference type="RefSeq" id="WP_186674572.1">
    <property type="nucleotide sequence ID" value="NZ_JABWRZ020000001.1"/>
</dbReference>
<reference evidence="2 3" key="1">
    <citation type="journal article" date="2020" name="Microorganisms">
        <title>Reliable Identification of Environmental Pseudomonas Isolates Using the rpoD Gene.</title>
        <authorList>
            <consortium name="The Broad Institute Genome Sequencing Platform"/>
            <person name="Girard L."/>
            <person name="Lood C."/>
            <person name="Rokni-Zadeh H."/>
            <person name="van Noort V."/>
            <person name="Lavigne R."/>
            <person name="De Mot R."/>
        </authorList>
    </citation>
    <scope>NUCLEOTIDE SEQUENCE [LARGE SCALE GENOMIC DNA]</scope>
    <source>
        <strain evidence="2 3">RD9SR1</strain>
    </source>
</reference>
<protein>
    <submittedName>
        <fullName evidence="2">DUF5321 domain-containing protein</fullName>
    </submittedName>
</protein>
<evidence type="ECO:0000313" key="3">
    <source>
        <dbReference type="Proteomes" id="UP000609530"/>
    </source>
</evidence>
<organism evidence="2 3">
    <name type="scientific">Pseudomonas oryzicola</name>
    <dbReference type="NCBI Taxonomy" id="485876"/>
    <lineage>
        <taxon>Bacteria</taxon>
        <taxon>Pseudomonadati</taxon>
        <taxon>Pseudomonadota</taxon>
        <taxon>Gammaproteobacteria</taxon>
        <taxon>Pseudomonadales</taxon>
        <taxon>Pseudomonadaceae</taxon>
        <taxon>Pseudomonas</taxon>
    </lineage>
</organism>
<feature type="transmembrane region" description="Helical" evidence="1">
    <location>
        <begin position="6"/>
        <end position="27"/>
    </location>
</feature>
<gene>
    <name evidence="2" type="ORF">HU760_010105</name>
</gene>
<dbReference type="EMBL" id="JABWRZ020000001">
    <property type="protein sequence ID" value="MBV4490945.1"/>
    <property type="molecule type" value="Genomic_DNA"/>
</dbReference>
<keyword evidence="3" id="KW-1185">Reference proteome</keyword>
<dbReference type="Proteomes" id="UP000609530">
    <property type="component" value="Unassembled WGS sequence"/>
</dbReference>
<sequence>MSYSAPFITVTFTLVAGLFVGSMAINIMEAKTDLESSAEACIREMAIDRNSECDKAVAAKAKALQTTASALLPKS</sequence>
<keyword evidence="1" id="KW-0472">Membrane</keyword>
<evidence type="ECO:0000256" key="1">
    <source>
        <dbReference type="SAM" id="Phobius"/>
    </source>
</evidence>
<keyword evidence="1" id="KW-0812">Transmembrane</keyword>
<comment type="caution">
    <text evidence="2">The sequence shown here is derived from an EMBL/GenBank/DDBJ whole genome shotgun (WGS) entry which is preliminary data.</text>
</comment>